<protein>
    <submittedName>
        <fullName evidence="1">Uncharacterized protein</fullName>
    </submittedName>
</protein>
<proteinExistence type="predicted"/>
<dbReference type="Proteomes" id="UP000032141">
    <property type="component" value="Chromosome C1"/>
</dbReference>
<evidence type="ECO:0000313" key="1">
    <source>
        <dbReference type="EnsemblPlants" id="Bo1g065140.1"/>
    </source>
</evidence>
<organism evidence="1 2">
    <name type="scientific">Brassica oleracea var. oleracea</name>
    <dbReference type="NCBI Taxonomy" id="109376"/>
    <lineage>
        <taxon>Eukaryota</taxon>
        <taxon>Viridiplantae</taxon>
        <taxon>Streptophyta</taxon>
        <taxon>Embryophyta</taxon>
        <taxon>Tracheophyta</taxon>
        <taxon>Spermatophyta</taxon>
        <taxon>Magnoliopsida</taxon>
        <taxon>eudicotyledons</taxon>
        <taxon>Gunneridae</taxon>
        <taxon>Pentapetalae</taxon>
        <taxon>rosids</taxon>
        <taxon>malvids</taxon>
        <taxon>Brassicales</taxon>
        <taxon>Brassicaceae</taxon>
        <taxon>Brassiceae</taxon>
        <taxon>Brassica</taxon>
    </lineage>
</organism>
<dbReference type="AlphaFoldDB" id="A0A0D3A8M3"/>
<reference evidence="1 2" key="1">
    <citation type="journal article" date="2014" name="Genome Biol.">
        <title>Transcriptome and methylome profiling reveals relics of genome dominance in the mesopolyploid Brassica oleracea.</title>
        <authorList>
            <person name="Parkin I.A."/>
            <person name="Koh C."/>
            <person name="Tang H."/>
            <person name="Robinson S.J."/>
            <person name="Kagale S."/>
            <person name="Clarke W.E."/>
            <person name="Town C.D."/>
            <person name="Nixon J."/>
            <person name="Krishnakumar V."/>
            <person name="Bidwell S.L."/>
            <person name="Denoeud F."/>
            <person name="Belcram H."/>
            <person name="Links M.G."/>
            <person name="Just J."/>
            <person name="Clarke C."/>
            <person name="Bender T."/>
            <person name="Huebert T."/>
            <person name="Mason A.S."/>
            <person name="Pires J.C."/>
            <person name="Barker G."/>
            <person name="Moore J."/>
            <person name="Walley P.G."/>
            <person name="Manoli S."/>
            <person name="Batley J."/>
            <person name="Edwards D."/>
            <person name="Nelson M.N."/>
            <person name="Wang X."/>
            <person name="Paterson A.H."/>
            <person name="King G."/>
            <person name="Bancroft I."/>
            <person name="Chalhoub B."/>
            <person name="Sharpe A.G."/>
        </authorList>
    </citation>
    <scope>NUCLEOTIDE SEQUENCE</scope>
    <source>
        <strain evidence="1 2">cv. TO1000</strain>
    </source>
</reference>
<accession>A0A0D3A8M3</accession>
<evidence type="ECO:0000313" key="2">
    <source>
        <dbReference type="Proteomes" id="UP000032141"/>
    </source>
</evidence>
<name>A0A0D3A8M3_BRAOL</name>
<dbReference type="Gramene" id="Bo1g065140.1">
    <property type="protein sequence ID" value="Bo1g065140.1"/>
    <property type="gene ID" value="Bo1g065140"/>
</dbReference>
<reference evidence="1" key="2">
    <citation type="submission" date="2015-03" db="UniProtKB">
        <authorList>
            <consortium name="EnsemblPlants"/>
        </authorList>
    </citation>
    <scope>IDENTIFICATION</scope>
</reference>
<keyword evidence="2" id="KW-1185">Reference proteome</keyword>
<dbReference type="EnsemblPlants" id="Bo1g065140.1">
    <property type="protein sequence ID" value="Bo1g065140.1"/>
    <property type="gene ID" value="Bo1g065140"/>
</dbReference>
<dbReference type="HOGENOM" id="CLU_881632_0_0_1"/>
<sequence length="316" mass="36653">MIRKACQVTRFWRQIEAREEGWVFPKDIRKKYSGELCTRFDVLPSFRDRPRVFPQDSQKKYNGELCTRFAVLPFSAINLGFFCSFGERKFYFSEKFSENKEKSRAHFIAIPVAKSRGKVFDFLKNCGVCSSITEDGKGMKLVLIDFGLNLMKGCLRTPFEDQAERSSRVNQEVELLVRVRLNRRFGKVRSLRKLGRYIAIEPWLELGRPWTSSSMAIGPRTSQARSLRSDRAWLVRGPMAILELVHGRFGYVSVAFGQSVFSGSIEIRTRFYRKALRKDFFTKITFRKNVHADFYGLPDIDSVVTDFDPNSLIPEE</sequence>